<keyword evidence="3" id="KW-1185">Reference proteome</keyword>
<feature type="region of interest" description="Disordered" evidence="1">
    <location>
        <begin position="1"/>
        <end position="166"/>
    </location>
</feature>
<feature type="compositionally biased region" description="Basic and acidic residues" evidence="1">
    <location>
        <begin position="312"/>
        <end position="322"/>
    </location>
</feature>
<dbReference type="PANTHER" id="PTHR39606:SF1">
    <property type="entry name" value="CELL SURFACE PROTEIN"/>
    <property type="match status" value="1"/>
</dbReference>
<feature type="compositionally biased region" description="Polar residues" evidence="1">
    <location>
        <begin position="202"/>
        <end position="225"/>
    </location>
</feature>
<proteinExistence type="predicted"/>
<dbReference type="PANTHER" id="PTHR39606">
    <property type="entry name" value="SURFACE PROTEIN, PUTATIVE-RELATED"/>
    <property type="match status" value="1"/>
</dbReference>
<comment type="caution">
    <text evidence="2">The sequence shown here is derived from an EMBL/GenBank/DDBJ whole genome shotgun (WGS) entry which is preliminary data.</text>
</comment>
<feature type="compositionally biased region" description="Polar residues" evidence="1">
    <location>
        <begin position="18"/>
        <end position="38"/>
    </location>
</feature>
<feature type="compositionally biased region" description="Polar residues" evidence="1">
    <location>
        <begin position="290"/>
        <end position="301"/>
    </location>
</feature>
<evidence type="ECO:0000256" key="1">
    <source>
        <dbReference type="SAM" id="MobiDB-lite"/>
    </source>
</evidence>
<evidence type="ECO:0008006" key="4">
    <source>
        <dbReference type="Google" id="ProtNLM"/>
    </source>
</evidence>
<gene>
    <name evidence="2" type="ORF">N7468_001627</name>
</gene>
<reference evidence="2" key="2">
    <citation type="journal article" date="2023" name="IMA Fungus">
        <title>Comparative genomic study of the Penicillium genus elucidates a diverse pangenome and 15 lateral gene transfer events.</title>
        <authorList>
            <person name="Petersen C."/>
            <person name="Sorensen T."/>
            <person name="Nielsen M.R."/>
            <person name="Sondergaard T.E."/>
            <person name="Sorensen J.L."/>
            <person name="Fitzpatrick D.A."/>
            <person name="Frisvad J.C."/>
            <person name="Nielsen K.L."/>
        </authorList>
    </citation>
    <scope>NUCLEOTIDE SEQUENCE</scope>
    <source>
        <strain evidence="2">IBT 19713</strain>
    </source>
</reference>
<sequence length="328" mass="34675">MGIVKKTEDALTGLKEGLSSNSSSDHTTNQGPHHSNVANKVDPRVDSTPGTQVRHEALGGTSEPYNTSVAHPNTAEPRLGNDLDNRHFREGQTGNTQFTTNQTQTTGPHNSELANKLDPRVGQPGNARFGTQDQPQIPPHKSNLANKLDPRVDTNTYNRPAESYDAGNFHQQAATGPYSTNPAHRTAEPHFESDMVDPRVSSGVQNRGTQPGHATTGNPQLTSTLGHGGSAPPGYDAPVTGHTQAPSSTDYTNPTSGSTAAYGANTAQGSYRATGPELGHGGYNEVPAGSSYNNPRSQTTAGPHDTNIGNKLDPRVDSDRSASQRTFT</sequence>
<protein>
    <recommendedName>
        <fullName evidence="4">Cell surface protein</fullName>
    </recommendedName>
</protein>
<organism evidence="2 3">
    <name type="scientific">Penicillium chermesinum</name>
    <dbReference type="NCBI Taxonomy" id="63820"/>
    <lineage>
        <taxon>Eukaryota</taxon>
        <taxon>Fungi</taxon>
        <taxon>Dikarya</taxon>
        <taxon>Ascomycota</taxon>
        <taxon>Pezizomycotina</taxon>
        <taxon>Eurotiomycetes</taxon>
        <taxon>Eurotiomycetidae</taxon>
        <taxon>Eurotiales</taxon>
        <taxon>Aspergillaceae</taxon>
        <taxon>Penicillium</taxon>
    </lineage>
</organism>
<dbReference type="Proteomes" id="UP001150941">
    <property type="component" value="Unassembled WGS sequence"/>
</dbReference>
<dbReference type="EMBL" id="JAPQKS010000002">
    <property type="protein sequence ID" value="KAJ5246644.1"/>
    <property type="molecule type" value="Genomic_DNA"/>
</dbReference>
<feature type="compositionally biased region" description="Basic and acidic residues" evidence="1">
    <location>
        <begin position="79"/>
        <end position="90"/>
    </location>
</feature>
<evidence type="ECO:0000313" key="3">
    <source>
        <dbReference type="Proteomes" id="UP001150941"/>
    </source>
</evidence>
<feature type="compositionally biased region" description="Polar residues" evidence="1">
    <location>
        <begin position="241"/>
        <end position="271"/>
    </location>
</feature>
<dbReference type="GeneID" id="83198227"/>
<dbReference type="OrthoDB" id="4340045at2759"/>
<name>A0A9W9PH61_9EURO</name>
<evidence type="ECO:0000313" key="2">
    <source>
        <dbReference type="EMBL" id="KAJ5246644.1"/>
    </source>
</evidence>
<reference evidence="2" key="1">
    <citation type="submission" date="2022-11" db="EMBL/GenBank/DDBJ databases">
        <authorList>
            <person name="Petersen C."/>
        </authorList>
    </citation>
    <scope>NUCLEOTIDE SEQUENCE</scope>
    <source>
        <strain evidence="2">IBT 19713</strain>
    </source>
</reference>
<feature type="region of interest" description="Disordered" evidence="1">
    <location>
        <begin position="192"/>
        <end position="328"/>
    </location>
</feature>
<feature type="compositionally biased region" description="Low complexity" evidence="1">
    <location>
        <begin position="91"/>
        <end position="107"/>
    </location>
</feature>
<dbReference type="RefSeq" id="XP_058334065.1">
    <property type="nucleotide sequence ID" value="XM_058470924.1"/>
</dbReference>
<dbReference type="AlphaFoldDB" id="A0A9W9PH61"/>
<accession>A0A9W9PH61</accession>